<dbReference type="Proteomes" id="UP001162162">
    <property type="component" value="Unassembled WGS sequence"/>
</dbReference>
<gene>
    <name evidence="2" type="ORF">NQ318_009416</name>
</gene>
<proteinExistence type="predicted"/>
<dbReference type="AlphaFoldDB" id="A0AAV8Z8V0"/>
<keyword evidence="1" id="KW-0175">Coiled coil</keyword>
<feature type="coiled-coil region" evidence="1">
    <location>
        <begin position="3"/>
        <end position="83"/>
    </location>
</feature>
<evidence type="ECO:0000313" key="2">
    <source>
        <dbReference type="EMBL" id="KAJ8959982.1"/>
    </source>
</evidence>
<keyword evidence="3" id="KW-1185">Reference proteome</keyword>
<reference evidence="2" key="1">
    <citation type="journal article" date="2023" name="Insect Mol. Biol.">
        <title>Genome sequencing provides insights into the evolution of gene families encoding plant cell wall-degrading enzymes in longhorned beetles.</title>
        <authorList>
            <person name="Shin N.R."/>
            <person name="Okamura Y."/>
            <person name="Kirsch R."/>
            <person name="Pauchet Y."/>
        </authorList>
    </citation>
    <scope>NUCLEOTIDE SEQUENCE</scope>
    <source>
        <strain evidence="2">AMC_N1</strain>
    </source>
</reference>
<organism evidence="2 3">
    <name type="scientific">Aromia moschata</name>
    <dbReference type="NCBI Taxonomy" id="1265417"/>
    <lineage>
        <taxon>Eukaryota</taxon>
        <taxon>Metazoa</taxon>
        <taxon>Ecdysozoa</taxon>
        <taxon>Arthropoda</taxon>
        <taxon>Hexapoda</taxon>
        <taxon>Insecta</taxon>
        <taxon>Pterygota</taxon>
        <taxon>Neoptera</taxon>
        <taxon>Endopterygota</taxon>
        <taxon>Coleoptera</taxon>
        <taxon>Polyphaga</taxon>
        <taxon>Cucujiformia</taxon>
        <taxon>Chrysomeloidea</taxon>
        <taxon>Cerambycidae</taxon>
        <taxon>Cerambycinae</taxon>
        <taxon>Callichromatini</taxon>
        <taxon>Aromia</taxon>
    </lineage>
</organism>
<name>A0AAV8Z8V0_9CUCU</name>
<protein>
    <submittedName>
        <fullName evidence="2">Uncharacterized protein</fullName>
    </submittedName>
</protein>
<evidence type="ECO:0000313" key="3">
    <source>
        <dbReference type="Proteomes" id="UP001162162"/>
    </source>
</evidence>
<dbReference type="EMBL" id="JAPWTK010000010">
    <property type="protein sequence ID" value="KAJ8959982.1"/>
    <property type="molecule type" value="Genomic_DNA"/>
</dbReference>
<evidence type="ECO:0000256" key="1">
    <source>
        <dbReference type="SAM" id="Coils"/>
    </source>
</evidence>
<comment type="caution">
    <text evidence="2">The sequence shown here is derived from an EMBL/GenBank/DDBJ whole genome shotgun (WGS) entry which is preliminary data.</text>
</comment>
<accession>A0AAV8Z8V0</accession>
<sequence>MTEEVLANEIGALKDQIANLKAAINTLSSETEQKEIAIAKLAREKEQLHLDLLKRKRSNVNLAQQLEEERKFYFKEKEIYCQEMNECKKLKRLMSSSSAISGEEKNFIGLQAGIIKAKADA</sequence>